<dbReference type="Proteomes" id="UP000013523">
    <property type="component" value="Chromosome"/>
</dbReference>
<dbReference type="Gene3D" id="3.40.190.290">
    <property type="match status" value="1"/>
</dbReference>
<keyword evidence="7" id="KW-1185">Reference proteome</keyword>
<dbReference type="GO" id="GO:0003700">
    <property type="term" value="F:DNA-binding transcription factor activity"/>
    <property type="evidence" value="ECO:0007669"/>
    <property type="project" value="InterPro"/>
</dbReference>
<protein>
    <submittedName>
        <fullName evidence="6">Transcriptional regulator</fullName>
    </submittedName>
</protein>
<dbReference type="CDD" id="cd05466">
    <property type="entry name" value="PBP2_LTTR_substrate"/>
    <property type="match status" value="1"/>
</dbReference>
<evidence type="ECO:0000256" key="2">
    <source>
        <dbReference type="ARBA" id="ARBA00023015"/>
    </source>
</evidence>
<dbReference type="PANTHER" id="PTHR30419">
    <property type="entry name" value="HTH-TYPE TRANSCRIPTIONAL REGULATOR YBHD"/>
    <property type="match status" value="1"/>
</dbReference>
<evidence type="ECO:0000256" key="4">
    <source>
        <dbReference type="ARBA" id="ARBA00023163"/>
    </source>
</evidence>
<dbReference type="KEGG" id="cpas:Clopa_4431"/>
<dbReference type="PROSITE" id="PS50931">
    <property type="entry name" value="HTH_LYSR"/>
    <property type="match status" value="1"/>
</dbReference>
<dbReference type="InterPro" id="IPR036390">
    <property type="entry name" value="WH_DNA-bd_sf"/>
</dbReference>
<dbReference type="SUPFAM" id="SSF53850">
    <property type="entry name" value="Periplasmic binding protein-like II"/>
    <property type="match status" value="1"/>
</dbReference>
<dbReference type="GO" id="GO:0005829">
    <property type="term" value="C:cytosol"/>
    <property type="evidence" value="ECO:0007669"/>
    <property type="project" value="TreeGrafter"/>
</dbReference>
<feature type="domain" description="HTH lysR-type" evidence="5">
    <location>
        <begin position="2"/>
        <end position="59"/>
    </location>
</feature>
<evidence type="ECO:0000313" key="7">
    <source>
        <dbReference type="Proteomes" id="UP000013523"/>
    </source>
</evidence>
<organism evidence="6 7">
    <name type="scientific">Clostridium pasteurianum BC1</name>
    <dbReference type="NCBI Taxonomy" id="86416"/>
    <lineage>
        <taxon>Bacteria</taxon>
        <taxon>Bacillati</taxon>
        <taxon>Bacillota</taxon>
        <taxon>Clostridia</taxon>
        <taxon>Eubacteriales</taxon>
        <taxon>Clostridiaceae</taxon>
        <taxon>Clostridium</taxon>
    </lineage>
</organism>
<dbReference type="AlphaFoldDB" id="R4K9B1"/>
<keyword evidence="2" id="KW-0805">Transcription regulation</keyword>
<keyword evidence="3" id="KW-0238">DNA-binding</keyword>
<evidence type="ECO:0000256" key="1">
    <source>
        <dbReference type="ARBA" id="ARBA00009437"/>
    </source>
</evidence>
<dbReference type="Pfam" id="PF03466">
    <property type="entry name" value="LysR_substrate"/>
    <property type="match status" value="1"/>
</dbReference>
<reference evidence="6 7" key="1">
    <citation type="submission" date="2012-01" db="EMBL/GenBank/DDBJ databases">
        <title>Complete sequence of chromosome of Clostridium pasteurianum BC1.</title>
        <authorList>
            <consortium name="US DOE Joint Genome Institute"/>
            <person name="Lucas S."/>
            <person name="Han J."/>
            <person name="Lapidus A."/>
            <person name="Cheng J.-F."/>
            <person name="Goodwin L."/>
            <person name="Pitluck S."/>
            <person name="Peters L."/>
            <person name="Mikhailova N."/>
            <person name="Teshima H."/>
            <person name="Detter J.C."/>
            <person name="Han C."/>
            <person name="Tapia R."/>
            <person name="Land M."/>
            <person name="Hauser L."/>
            <person name="Kyrpides N."/>
            <person name="Ivanova N."/>
            <person name="Pagani I."/>
            <person name="Dunn J."/>
            <person name="Taghavi S."/>
            <person name="Francis A."/>
            <person name="van der Lelie D."/>
            <person name="Woyke T."/>
        </authorList>
    </citation>
    <scope>NUCLEOTIDE SEQUENCE [LARGE SCALE GENOMIC DNA]</scope>
    <source>
        <strain evidence="6 7">BC1</strain>
    </source>
</reference>
<evidence type="ECO:0000313" key="6">
    <source>
        <dbReference type="EMBL" id="AGK99143.1"/>
    </source>
</evidence>
<dbReference type="RefSeq" id="WP_015617414.1">
    <property type="nucleotide sequence ID" value="NC_021182.1"/>
</dbReference>
<keyword evidence="4" id="KW-0804">Transcription</keyword>
<dbReference type="HOGENOM" id="CLU_039613_6_2_9"/>
<dbReference type="InterPro" id="IPR036388">
    <property type="entry name" value="WH-like_DNA-bd_sf"/>
</dbReference>
<dbReference type="InterPro" id="IPR000847">
    <property type="entry name" value="LysR_HTH_N"/>
</dbReference>
<dbReference type="OrthoDB" id="9803735at2"/>
<dbReference type="Gene3D" id="1.10.10.10">
    <property type="entry name" value="Winged helix-like DNA-binding domain superfamily/Winged helix DNA-binding domain"/>
    <property type="match status" value="1"/>
</dbReference>
<dbReference type="InterPro" id="IPR005119">
    <property type="entry name" value="LysR_subst-bd"/>
</dbReference>
<name>R4K9B1_CLOPA</name>
<dbReference type="PATRIC" id="fig|86416.3.peg.4437"/>
<evidence type="ECO:0000259" key="5">
    <source>
        <dbReference type="PROSITE" id="PS50931"/>
    </source>
</evidence>
<dbReference type="GO" id="GO:0003677">
    <property type="term" value="F:DNA binding"/>
    <property type="evidence" value="ECO:0007669"/>
    <property type="project" value="UniProtKB-KW"/>
</dbReference>
<dbReference type="PANTHER" id="PTHR30419:SF8">
    <property type="entry name" value="NITROGEN ASSIMILATION TRANSCRIPTIONAL ACTIVATOR-RELATED"/>
    <property type="match status" value="1"/>
</dbReference>
<dbReference type="eggNOG" id="COG0583">
    <property type="taxonomic scope" value="Bacteria"/>
</dbReference>
<dbReference type="SUPFAM" id="SSF46785">
    <property type="entry name" value="Winged helix' DNA-binding domain"/>
    <property type="match status" value="1"/>
</dbReference>
<dbReference type="InterPro" id="IPR050950">
    <property type="entry name" value="HTH-type_LysR_regulators"/>
</dbReference>
<comment type="similarity">
    <text evidence="1">Belongs to the LysR transcriptional regulatory family.</text>
</comment>
<dbReference type="STRING" id="86416.Clopa_4431"/>
<accession>R4K9B1</accession>
<dbReference type="Pfam" id="PF00126">
    <property type="entry name" value="HTH_1"/>
    <property type="match status" value="1"/>
</dbReference>
<proteinExistence type="inferred from homology"/>
<gene>
    <name evidence="6" type="ORF">Clopa_4431</name>
</gene>
<sequence>MISIDQMKYFIAIVEHGSLNKASQYLYISQPALTKQLALLEKSLKRSLLLRTPSGMKLTPSGRYFYERSNTIIKMLNETITGVRCFGGKDTIRIGGLSNLITYFMPKYVNKIKHMDYEVFIESMDTNAQLIRGLEDDFFNIVFVSDALQKPELVTIPLLVEPFFLVMKSSNYLSKLEDIDFLTAVKEKLIMYKDPCPIRATIREHCNLMNVSPNIVLELESTESIISYVEQDFGITLLPKMVADSINNPSIVVREIKKFPIHRVISAVLKKEQASSYLPLLL</sequence>
<dbReference type="EMBL" id="CP003261">
    <property type="protein sequence ID" value="AGK99143.1"/>
    <property type="molecule type" value="Genomic_DNA"/>
</dbReference>
<evidence type="ECO:0000256" key="3">
    <source>
        <dbReference type="ARBA" id="ARBA00023125"/>
    </source>
</evidence>